<dbReference type="InterPro" id="IPR050256">
    <property type="entry name" value="Glycosyltransferase_2"/>
</dbReference>
<gene>
    <name evidence="7" type="ORF">E3J59_05390</name>
</gene>
<evidence type="ECO:0000256" key="1">
    <source>
        <dbReference type="ARBA" id="ARBA00001946"/>
    </source>
</evidence>
<dbReference type="InterPro" id="IPR001173">
    <property type="entry name" value="Glyco_trans_2-like"/>
</dbReference>
<evidence type="ECO:0000259" key="6">
    <source>
        <dbReference type="Pfam" id="PF00535"/>
    </source>
</evidence>
<dbReference type="InterPro" id="IPR029044">
    <property type="entry name" value="Nucleotide-diphossugar_trans"/>
</dbReference>
<dbReference type="GO" id="GO:0016757">
    <property type="term" value="F:glycosyltransferase activity"/>
    <property type="evidence" value="ECO:0007669"/>
    <property type="project" value="UniProtKB-KW"/>
</dbReference>
<evidence type="ECO:0000256" key="2">
    <source>
        <dbReference type="ARBA" id="ARBA00006739"/>
    </source>
</evidence>
<dbReference type="Pfam" id="PF00535">
    <property type="entry name" value="Glycos_transf_2"/>
    <property type="match status" value="1"/>
</dbReference>
<proteinExistence type="inferred from homology"/>
<dbReference type="SUPFAM" id="SSF53448">
    <property type="entry name" value="Nucleotide-diphospho-sugar transferases"/>
    <property type="match status" value="1"/>
</dbReference>
<keyword evidence="4 7" id="KW-0808">Transferase</keyword>
<reference evidence="7 8" key="1">
    <citation type="submission" date="2019-03" db="EMBL/GenBank/DDBJ databases">
        <title>Metabolic potential of uncultured bacteria and archaea associated with petroleum seepage in deep-sea sediments.</title>
        <authorList>
            <person name="Dong X."/>
            <person name="Hubert C."/>
        </authorList>
    </citation>
    <scope>NUCLEOTIDE SEQUENCE [LARGE SCALE GENOMIC DNA]</scope>
    <source>
        <strain evidence="7">E29_bin78</strain>
    </source>
</reference>
<keyword evidence="3" id="KW-0328">Glycosyltransferase</keyword>
<dbReference type="PANTHER" id="PTHR48090:SF10">
    <property type="entry name" value="GLUCOSYL-3-PHOSPHOGLYCERATE SYNTHASE"/>
    <property type="match status" value="1"/>
</dbReference>
<organism evidence="7 8">
    <name type="scientific">Aerophobetes bacterium</name>
    <dbReference type="NCBI Taxonomy" id="2030807"/>
    <lineage>
        <taxon>Bacteria</taxon>
        <taxon>Candidatus Aerophobota</taxon>
    </lineage>
</organism>
<feature type="domain" description="Glycosyltransferase 2-like" evidence="6">
    <location>
        <begin position="39"/>
        <end position="165"/>
    </location>
</feature>
<accession>A0A523UNU9</accession>
<name>A0A523UNU9_UNCAE</name>
<dbReference type="EMBL" id="SOJK01000228">
    <property type="protein sequence ID" value="TET44208.1"/>
    <property type="molecule type" value="Genomic_DNA"/>
</dbReference>
<comment type="caution">
    <text evidence="7">The sequence shown here is derived from an EMBL/GenBank/DDBJ whole genome shotgun (WGS) entry which is preliminary data.</text>
</comment>
<evidence type="ECO:0000313" key="7">
    <source>
        <dbReference type="EMBL" id="TET44208.1"/>
    </source>
</evidence>
<dbReference type="Gene3D" id="3.90.550.10">
    <property type="entry name" value="Spore Coat Polysaccharide Biosynthesis Protein SpsA, Chain A"/>
    <property type="match status" value="1"/>
</dbReference>
<comment type="cofactor">
    <cofactor evidence="1">
        <name>Mg(2+)</name>
        <dbReference type="ChEBI" id="CHEBI:18420"/>
    </cofactor>
</comment>
<evidence type="ECO:0000256" key="3">
    <source>
        <dbReference type="ARBA" id="ARBA00022676"/>
    </source>
</evidence>
<sequence length="425" mass="48020">MYLKNNSTSGERRKRVRLPFLRDEAKRKLAKIKSADIVVGVPSYNSESTIENVARIVAEGLDRYFPSLKGVFFLADGGSTDDTREKVAGLGLGRTQKVITIYRGSPGKGSAVRATLGAVALLKAKVGVTLDADLRSIKPEWIKLMGEPILKDKCDFISPLYLRHKFDATITNDIAYPLTRSLYGVRIKQPIGGDFAFSNILAKDLLSEDVWHTEVARFGVDIFITTTALAKGYRSGEAALGVKIHDPKDPIELTSMLREVVGTLFSLAGKYYERWSKIKGSVSPRIPGKLEFVEPQQVKVNLEELRMGFRAGWERFYPLWTDILEKETLEGLTRVKEEEESLSPTLWARILYDYLVAYQVPVSSIDKPRLLWSLVPLYRMRTASFIEETQKMSNQEAERVIEAQAEIFEDLKPYLIKRWSSELEG</sequence>
<keyword evidence="5" id="KW-0460">Magnesium</keyword>
<dbReference type="Proteomes" id="UP000320679">
    <property type="component" value="Unassembled WGS sequence"/>
</dbReference>
<evidence type="ECO:0000256" key="5">
    <source>
        <dbReference type="ARBA" id="ARBA00022842"/>
    </source>
</evidence>
<dbReference type="AlphaFoldDB" id="A0A523UNU9"/>
<protein>
    <submittedName>
        <fullName evidence="7">Glycosyltransferase</fullName>
    </submittedName>
</protein>
<evidence type="ECO:0000313" key="8">
    <source>
        <dbReference type="Proteomes" id="UP000320679"/>
    </source>
</evidence>
<dbReference type="PANTHER" id="PTHR48090">
    <property type="entry name" value="UNDECAPRENYL-PHOSPHATE 4-DEOXY-4-FORMAMIDO-L-ARABINOSE TRANSFERASE-RELATED"/>
    <property type="match status" value="1"/>
</dbReference>
<comment type="similarity">
    <text evidence="2">Belongs to the glycosyltransferase 2 family.</text>
</comment>
<evidence type="ECO:0000256" key="4">
    <source>
        <dbReference type="ARBA" id="ARBA00022679"/>
    </source>
</evidence>